<dbReference type="PATRIC" id="fig|571915.4.peg.640"/>
<feature type="compositionally biased region" description="Gly residues" evidence="1">
    <location>
        <begin position="216"/>
        <end position="230"/>
    </location>
</feature>
<feature type="region of interest" description="Disordered" evidence="1">
    <location>
        <begin position="211"/>
        <end position="236"/>
    </location>
</feature>
<feature type="domain" description="Htaa" evidence="4">
    <location>
        <begin position="40"/>
        <end position="210"/>
    </location>
</feature>
<feature type="domain" description="Htaa" evidence="4">
    <location>
        <begin position="380"/>
        <end position="533"/>
    </location>
</feature>
<accession>A0A0G3GUU0</accession>
<gene>
    <name evidence="5" type="ORF">CMUST_03035</name>
</gene>
<feature type="transmembrane region" description="Helical" evidence="2">
    <location>
        <begin position="624"/>
        <end position="645"/>
    </location>
</feature>
<dbReference type="KEGG" id="cmv:CMUST_03035"/>
<feature type="region of interest" description="Disordered" evidence="1">
    <location>
        <begin position="278"/>
        <end position="373"/>
    </location>
</feature>
<evidence type="ECO:0000256" key="2">
    <source>
        <dbReference type="SAM" id="Phobius"/>
    </source>
</evidence>
<feature type="compositionally biased region" description="Gly residues" evidence="1">
    <location>
        <begin position="288"/>
        <end position="299"/>
    </location>
</feature>
<feature type="signal peptide" evidence="3">
    <location>
        <begin position="1"/>
        <end position="36"/>
    </location>
</feature>
<dbReference type="InterPro" id="IPR007331">
    <property type="entry name" value="Htaa"/>
</dbReference>
<name>A0A0G3GUU0_9CORY</name>
<dbReference type="Pfam" id="PF04213">
    <property type="entry name" value="HtaA"/>
    <property type="match status" value="2"/>
</dbReference>
<evidence type="ECO:0000259" key="4">
    <source>
        <dbReference type="Pfam" id="PF04213"/>
    </source>
</evidence>
<keyword evidence="3" id="KW-0732">Signal</keyword>
<evidence type="ECO:0000313" key="6">
    <source>
        <dbReference type="Proteomes" id="UP000035199"/>
    </source>
</evidence>
<dbReference type="EMBL" id="CP011542">
    <property type="protein sequence ID" value="AKK04951.1"/>
    <property type="molecule type" value="Genomic_DNA"/>
</dbReference>
<dbReference type="STRING" id="571915.CMUST_03035"/>
<evidence type="ECO:0000256" key="3">
    <source>
        <dbReference type="SAM" id="SignalP"/>
    </source>
</evidence>
<feature type="compositionally biased region" description="Gly residues" evidence="1">
    <location>
        <begin position="308"/>
        <end position="366"/>
    </location>
</feature>
<protein>
    <submittedName>
        <fullName evidence="5">Htaa protein</fullName>
    </submittedName>
</protein>
<keyword evidence="2" id="KW-1133">Transmembrane helix</keyword>
<dbReference type="AlphaFoldDB" id="A0A0G3GUU0"/>
<evidence type="ECO:0000313" key="5">
    <source>
        <dbReference type="EMBL" id="AKK04951.1"/>
    </source>
</evidence>
<reference evidence="5 6" key="1">
    <citation type="journal article" date="2015" name="Genome Announc.">
        <title>Complete Genome Sequence of the Type Strain Corynebacterium mustelae DSM 45274, Isolated from Various Tissues of a Male Ferret with Lethal Sepsis.</title>
        <authorList>
            <person name="Ruckert C."/>
            <person name="Eimer J."/>
            <person name="Winkler A."/>
            <person name="Tauch A."/>
        </authorList>
    </citation>
    <scope>NUCLEOTIDE SEQUENCE [LARGE SCALE GENOMIC DNA]</scope>
    <source>
        <strain evidence="5 6">DSM 45274</strain>
    </source>
</reference>
<keyword evidence="2" id="KW-0812">Transmembrane</keyword>
<dbReference type="Proteomes" id="UP000035199">
    <property type="component" value="Chromosome"/>
</dbReference>
<dbReference type="OrthoDB" id="7210788at2"/>
<keyword evidence="2" id="KW-0472">Membrane</keyword>
<feature type="chain" id="PRO_5005184327" evidence="3">
    <location>
        <begin position="37"/>
        <end position="649"/>
    </location>
</feature>
<reference evidence="6" key="2">
    <citation type="submission" date="2015-05" db="EMBL/GenBank/DDBJ databases">
        <title>Complete genome sequence of Corynebacterium mustelae DSM 45274, isolated from various tissues of a male ferret with lethal sepsis.</title>
        <authorList>
            <person name="Ruckert C."/>
            <person name="Albersmeier A."/>
            <person name="Winkler A."/>
            <person name="Tauch A."/>
        </authorList>
    </citation>
    <scope>NUCLEOTIDE SEQUENCE [LARGE SCALE GENOMIC DNA]</scope>
    <source>
        <strain evidence="6">DSM 45274</strain>
    </source>
</reference>
<organism evidence="5 6">
    <name type="scientific">Corynebacterium mustelae</name>
    <dbReference type="NCBI Taxonomy" id="571915"/>
    <lineage>
        <taxon>Bacteria</taxon>
        <taxon>Bacillati</taxon>
        <taxon>Actinomycetota</taxon>
        <taxon>Actinomycetes</taxon>
        <taxon>Mycobacteriales</taxon>
        <taxon>Corynebacteriaceae</taxon>
        <taxon>Corynebacterium</taxon>
    </lineage>
</organism>
<keyword evidence="6" id="KW-1185">Reference proteome</keyword>
<evidence type="ECO:0000256" key="1">
    <source>
        <dbReference type="SAM" id="MobiDB-lite"/>
    </source>
</evidence>
<dbReference type="RefSeq" id="WP_083987396.1">
    <property type="nucleotide sequence ID" value="NZ_CP011542.1"/>
</dbReference>
<sequence>MVTAHSSHALRRRAVSLFFVPALVGLPLALAPQAHAQEGCAFNWGIKQSFRSYIKGPIAKGSWTGSGVGFTGSETGADGAFVFTPGKATVDGGTNATIPLQGSLNFKGHDYGAGPLLDMTISDVKLVVQGGTAQIVADYQSYESDMIDKTRKGAPISGQDAPLVTINLSNPVDTNSGSINMAGSTSLTADGAKLFLQYNAGEAMDPTSGSVKLDGSCGGSTGGTGGGGSRSLGRITGEFSGANKEIMGILSETNDTMNGLTTFMGNAQEFKKQLNSFANDGKTTSGGTTSGGTISGSGTSGNTTSGNSGSGTSGGASGTGGTSGSGATGGGASSGGSGATGGGAASGGGASSGGSGATGGAAGGGNDVCSSSSARGVQNAKAAWGIKQSFQSYITGSIAKGKWTLNGVGHSGGKFQFSGKSGAVDPGAKSGTIGYGGGIQFTGHNGVLNLTITNVEIQFNGGSGSLVANVQSSDTSGKKTDFGRVALGSLNFSSLNVSDSSASGTASVSLTDAGSKAFAEFYEPGTQLDPISFEASLGAAPNCASGQGSAAAASAAGGGGGAAAAAALKDGGGEAGAAVGEDGELLFEDAEGNSSTGYENGANKFKIKNAATGGTTDLDMTPGMYVLLAIAAFVVAGGSMGRLVVNNPV</sequence>
<proteinExistence type="predicted"/>